<dbReference type="InterPro" id="IPR009951">
    <property type="entry name" value="Host-nuc_inhib_Gam"/>
</dbReference>
<dbReference type="PATRIC" id="fig|1188261.3.peg.2280"/>
<feature type="coiled-coil region" evidence="1">
    <location>
        <begin position="30"/>
        <end position="61"/>
    </location>
</feature>
<dbReference type="Proteomes" id="UP000017170">
    <property type="component" value="Unassembled WGS sequence"/>
</dbReference>
<evidence type="ECO:0000256" key="1">
    <source>
        <dbReference type="SAM" id="Coils"/>
    </source>
</evidence>
<evidence type="ECO:0008006" key="4">
    <source>
        <dbReference type="Google" id="ProtNLM"/>
    </source>
</evidence>
<reference evidence="2 3" key="1">
    <citation type="journal article" date="2013" name="Genome Announc.">
        <title>Genome Sequence of the Extreme Obligate Alkaliphile Bacillus marmarensis Strain DSM 21297.</title>
        <authorList>
            <person name="Wernick D.G."/>
            <person name="Choi K.Y."/>
            <person name="Tat C.A."/>
            <person name="Lafontaine Rivera J.G."/>
            <person name="Liao J.C."/>
        </authorList>
    </citation>
    <scope>NUCLEOTIDE SEQUENCE [LARGE SCALE GENOMIC DNA]</scope>
    <source>
        <strain evidence="2 3">DSM 21297</strain>
    </source>
</reference>
<sequence>MNALQKFEMEELEGVELTEETKDRFKINDLDQLNWAFRKYNALLEEKKKKEQLAAAEIERITMWINEEKKPIEDSLQFFEFLIKEYHQEQLVADPKAKTISTPYGKSKSRAVKEAPKQVNKDFVLDYVKSNNLTDFIKEEVKWADLKKTLKIADVRGKKIVLNEDGQVVPGVEVTEANTSFKVEV</sequence>
<dbReference type="Pfam" id="PF07352">
    <property type="entry name" value="Phage_Mu_Gam"/>
    <property type="match status" value="1"/>
</dbReference>
<accession>U6SPH1</accession>
<dbReference type="GO" id="GO:0003690">
    <property type="term" value="F:double-stranded DNA binding"/>
    <property type="evidence" value="ECO:0007669"/>
    <property type="project" value="InterPro"/>
</dbReference>
<evidence type="ECO:0000313" key="2">
    <source>
        <dbReference type="EMBL" id="ERN52800.1"/>
    </source>
</evidence>
<dbReference type="AlphaFoldDB" id="U6SPH1"/>
<dbReference type="GO" id="GO:0042262">
    <property type="term" value="P:DNA protection"/>
    <property type="evidence" value="ECO:0007669"/>
    <property type="project" value="InterPro"/>
</dbReference>
<name>U6SPH1_9BACI</name>
<dbReference type="EMBL" id="ATAE01000031">
    <property type="protein sequence ID" value="ERN52800.1"/>
    <property type="molecule type" value="Genomic_DNA"/>
</dbReference>
<evidence type="ECO:0000313" key="3">
    <source>
        <dbReference type="Proteomes" id="UP000017170"/>
    </source>
</evidence>
<proteinExistence type="predicted"/>
<comment type="caution">
    <text evidence="2">The sequence shown here is derived from an EMBL/GenBank/DDBJ whole genome shotgun (WGS) entry which is preliminary data.</text>
</comment>
<keyword evidence="3" id="KW-1185">Reference proteome</keyword>
<organism evidence="2 3">
    <name type="scientific">Alkalihalophilus marmarensis DSM 21297</name>
    <dbReference type="NCBI Taxonomy" id="1188261"/>
    <lineage>
        <taxon>Bacteria</taxon>
        <taxon>Bacillati</taxon>
        <taxon>Bacillota</taxon>
        <taxon>Bacilli</taxon>
        <taxon>Bacillales</taxon>
        <taxon>Bacillaceae</taxon>
        <taxon>Alkalihalophilus</taxon>
    </lineage>
</organism>
<keyword evidence="1" id="KW-0175">Coiled coil</keyword>
<dbReference type="SUPFAM" id="SSF161266">
    <property type="entry name" value="Gam-like"/>
    <property type="match status" value="1"/>
</dbReference>
<dbReference type="RefSeq" id="WP_022628486.1">
    <property type="nucleotide sequence ID" value="NZ_ATAE01000031.1"/>
</dbReference>
<protein>
    <recommendedName>
        <fullName evidence="4">Bacteriophage Mu Gam like protein</fullName>
    </recommendedName>
</protein>
<gene>
    <name evidence="2" type="ORF">A33I_14275</name>
</gene>